<evidence type="ECO:0000313" key="2">
    <source>
        <dbReference type="Proteomes" id="UP001055811"/>
    </source>
</evidence>
<protein>
    <submittedName>
        <fullName evidence="1">Uncharacterized protein</fullName>
    </submittedName>
</protein>
<gene>
    <name evidence="1" type="ORF">L2E82_05142</name>
</gene>
<sequence length="313" mass="34076">MEKCTLEMPPTNDKNTSGKGWNARDTRTFASVVARNDEQFDHDNYSDEDSNGISDTMMQEDSSDEVEEGEIIADDIDKVEDSFLRDNTGAGDGQSEQETERVNDDSDPVINDVHGKNDNYHGEPHQPLAELSLGGNFDSDKVNDNNIDNLNKSDNISFGELKNLVPNGCFGAFIQNGAVSSPVGPNGVIIMGQMSANNEASMGCMDAMGPELNFTGSFSKRRKIRANEQCIRSIPPPPTFNVDKPMLPEPELNLNNSPANSATATPHLNPDVDATPEIVRTVRIGRVIGFDIDVDNDILIDAMGETGVQNVTR</sequence>
<proteinExistence type="predicted"/>
<accession>A0ACB9H6Q0</accession>
<reference evidence="2" key="1">
    <citation type="journal article" date="2022" name="Mol. Ecol. Resour.">
        <title>The genomes of chicory, endive, great burdock and yacon provide insights into Asteraceae palaeo-polyploidization history and plant inulin production.</title>
        <authorList>
            <person name="Fan W."/>
            <person name="Wang S."/>
            <person name="Wang H."/>
            <person name="Wang A."/>
            <person name="Jiang F."/>
            <person name="Liu H."/>
            <person name="Zhao H."/>
            <person name="Xu D."/>
            <person name="Zhang Y."/>
        </authorList>
    </citation>
    <scope>NUCLEOTIDE SEQUENCE [LARGE SCALE GENOMIC DNA]</scope>
    <source>
        <strain evidence="2">cv. Punajuju</strain>
    </source>
</reference>
<keyword evidence="2" id="KW-1185">Reference proteome</keyword>
<name>A0ACB9H6Q0_CICIN</name>
<comment type="caution">
    <text evidence="1">The sequence shown here is derived from an EMBL/GenBank/DDBJ whole genome shotgun (WGS) entry which is preliminary data.</text>
</comment>
<evidence type="ECO:0000313" key="1">
    <source>
        <dbReference type="EMBL" id="KAI3791374.1"/>
    </source>
</evidence>
<dbReference type="Proteomes" id="UP001055811">
    <property type="component" value="Linkage Group LG01"/>
</dbReference>
<reference evidence="1 2" key="2">
    <citation type="journal article" date="2022" name="Mol. Ecol. Resour.">
        <title>The genomes of chicory, endive, great burdock and yacon provide insights into Asteraceae paleo-polyploidization history and plant inulin production.</title>
        <authorList>
            <person name="Fan W."/>
            <person name="Wang S."/>
            <person name="Wang H."/>
            <person name="Wang A."/>
            <person name="Jiang F."/>
            <person name="Liu H."/>
            <person name="Zhao H."/>
            <person name="Xu D."/>
            <person name="Zhang Y."/>
        </authorList>
    </citation>
    <scope>NUCLEOTIDE SEQUENCE [LARGE SCALE GENOMIC DNA]</scope>
    <source>
        <strain evidence="2">cv. Punajuju</strain>
        <tissue evidence="1">Leaves</tissue>
    </source>
</reference>
<organism evidence="1 2">
    <name type="scientific">Cichorium intybus</name>
    <name type="common">Chicory</name>
    <dbReference type="NCBI Taxonomy" id="13427"/>
    <lineage>
        <taxon>Eukaryota</taxon>
        <taxon>Viridiplantae</taxon>
        <taxon>Streptophyta</taxon>
        <taxon>Embryophyta</taxon>
        <taxon>Tracheophyta</taxon>
        <taxon>Spermatophyta</taxon>
        <taxon>Magnoliopsida</taxon>
        <taxon>eudicotyledons</taxon>
        <taxon>Gunneridae</taxon>
        <taxon>Pentapetalae</taxon>
        <taxon>asterids</taxon>
        <taxon>campanulids</taxon>
        <taxon>Asterales</taxon>
        <taxon>Asteraceae</taxon>
        <taxon>Cichorioideae</taxon>
        <taxon>Cichorieae</taxon>
        <taxon>Cichoriinae</taxon>
        <taxon>Cichorium</taxon>
    </lineage>
</organism>
<dbReference type="EMBL" id="CM042009">
    <property type="protein sequence ID" value="KAI3791374.1"/>
    <property type="molecule type" value="Genomic_DNA"/>
</dbReference>